<protein>
    <recommendedName>
        <fullName evidence="5">Secreted protein</fullName>
    </recommendedName>
</protein>
<gene>
    <name evidence="3" type="ORF">GCM10010421_07050</name>
</gene>
<evidence type="ECO:0000313" key="4">
    <source>
        <dbReference type="Proteomes" id="UP001500460"/>
    </source>
</evidence>
<evidence type="ECO:0008006" key="5">
    <source>
        <dbReference type="Google" id="ProtNLM"/>
    </source>
</evidence>
<feature type="region of interest" description="Disordered" evidence="1">
    <location>
        <begin position="314"/>
        <end position="350"/>
    </location>
</feature>
<evidence type="ECO:0000256" key="2">
    <source>
        <dbReference type="SAM" id="Phobius"/>
    </source>
</evidence>
<proteinExistence type="predicted"/>
<dbReference type="Proteomes" id="UP001500460">
    <property type="component" value="Unassembled WGS sequence"/>
</dbReference>
<evidence type="ECO:0000256" key="1">
    <source>
        <dbReference type="SAM" id="MobiDB-lite"/>
    </source>
</evidence>
<reference evidence="3 4" key="1">
    <citation type="journal article" date="2019" name="Int. J. Syst. Evol. Microbiol.">
        <title>The Global Catalogue of Microorganisms (GCM) 10K type strain sequencing project: providing services to taxonomists for standard genome sequencing and annotation.</title>
        <authorList>
            <consortium name="The Broad Institute Genomics Platform"/>
            <consortium name="The Broad Institute Genome Sequencing Center for Infectious Disease"/>
            <person name="Wu L."/>
            <person name="Ma J."/>
        </authorList>
    </citation>
    <scope>NUCLEOTIDE SEQUENCE [LARGE SCALE GENOMIC DNA]</scope>
    <source>
        <strain evidence="3 4">JCM 6922</strain>
    </source>
</reference>
<organism evidence="3 4">
    <name type="scientific">Streptomyces glaucus</name>
    <dbReference type="NCBI Taxonomy" id="284029"/>
    <lineage>
        <taxon>Bacteria</taxon>
        <taxon>Bacillati</taxon>
        <taxon>Actinomycetota</taxon>
        <taxon>Actinomycetes</taxon>
        <taxon>Kitasatosporales</taxon>
        <taxon>Streptomycetaceae</taxon>
        <taxon>Streptomyces</taxon>
    </lineage>
</organism>
<feature type="compositionally biased region" description="Basic residues" evidence="1">
    <location>
        <begin position="319"/>
        <end position="330"/>
    </location>
</feature>
<name>A0ABN3J8L0_9ACTN</name>
<keyword evidence="2" id="KW-1133">Transmembrane helix</keyword>
<accession>A0ABN3J8L0</accession>
<sequence length="350" mass="38976">MNRHRVTLIGMASAIVAIFVLLLLWVALSLAVRASVFGFTGELDVRQFTASFTLFGAVLTAAATVFGALLTHEHNKNSRRRQNFEAVIKSLEALPSGTQQRVAGVLATTVLLGQPRVAIRVLEPAWKSGQVDSETATWIIDEILLDAESDSRIADGGRALRETVDEAAVILEKHARDLTDPKAPGVFSFLGHYMHGWSHRERLSREAKLLILQSMGEVLLSQRKDWWFPHDQLSDFPAAVWRDCVSDEAEDDLVRASAAVLLDGLCDCFPEGEYKRVGCKRLIELLESKRIDVRDVGPEFHDLAEQISREFKEGEKNARLRTRHGRSRKFSTREPTVVGAGSRPDDGTPR</sequence>
<feature type="transmembrane region" description="Helical" evidence="2">
    <location>
        <begin position="50"/>
        <end position="71"/>
    </location>
</feature>
<evidence type="ECO:0000313" key="3">
    <source>
        <dbReference type="EMBL" id="GAA2423383.1"/>
    </source>
</evidence>
<keyword evidence="2" id="KW-0472">Membrane</keyword>
<comment type="caution">
    <text evidence="3">The sequence shown here is derived from an EMBL/GenBank/DDBJ whole genome shotgun (WGS) entry which is preliminary data.</text>
</comment>
<dbReference type="EMBL" id="BAAATK010000003">
    <property type="protein sequence ID" value="GAA2423383.1"/>
    <property type="molecule type" value="Genomic_DNA"/>
</dbReference>
<keyword evidence="2" id="KW-0812">Transmembrane</keyword>
<keyword evidence="4" id="KW-1185">Reference proteome</keyword>
<dbReference type="RefSeq" id="WP_344599853.1">
    <property type="nucleotide sequence ID" value="NZ_BAAATK010000003.1"/>
</dbReference>